<gene>
    <name evidence="2" type="ORF">DF3PA_160027</name>
</gene>
<keyword evidence="1" id="KW-0732">Signal</keyword>
<evidence type="ECO:0000313" key="3">
    <source>
        <dbReference type="Proteomes" id="UP000326641"/>
    </source>
</evidence>
<comment type="caution">
    <text evidence="2">The sequence shown here is derived from an EMBL/GenBank/DDBJ whole genome shotgun (WGS) entry which is preliminary data.</text>
</comment>
<protein>
    <submittedName>
        <fullName evidence="2">Uncharacterized protein</fullName>
    </submittedName>
</protein>
<feature type="chain" id="PRO_5024316132" evidence="1">
    <location>
        <begin position="30"/>
        <end position="211"/>
    </location>
</feature>
<dbReference type="AlphaFoldDB" id="A0A564WC26"/>
<dbReference type="Pfam" id="PF05494">
    <property type="entry name" value="MlaC"/>
    <property type="match status" value="1"/>
</dbReference>
<dbReference type="PANTHER" id="PTHR36573">
    <property type="entry name" value="INTERMEMBRANE PHOSPHOLIPID TRANSPORT SYSTEM BINDING PROTEIN MLAC"/>
    <property type="match status" value="1"/>
</dbReference>
<evidence type="ECO:0000313" key="2">
    <source>
        <dbReference type="EMBL" id="VUX45841.1"/>
    </source>
</evidence>
<organism evidence="2 3">
    <name type="scientific">Candidatus Defluviicoccus seviourii</name>
    <dbReference type="NCBI Taxonomy" id="2565273"/>
    <lineage>
        <taxon>Bacteria</taxon>
        <taxon>Pseudomonadati</taxon>
        <taxon>Pseudomonadota</taxon>
        <taxon>Alphaproteobacteria</taxon>
        <taxon>Rhodospirillales</taxon>
        <taxon>Rhodospirillaceae</taxon>
        <taxon>Defluviicoccus</taxon>
    </lineage>
</organism>
<reference evidence="2" key="1">
    <citation type="submission" date="2018-11" db="EMBL/GenBank/DDBJ databases">
        <authorList>
            <person name="Onetto C."/>
        </authorList>
    </citation>
    <scope>NUCLEOTIDE SEQUENCE [LARGE SCALE GENOMIC DNA]</scope>
</reference>
<keyword evidence="3" id="KW-1185">Reference proteome</keyword>
<proteinExistence type="predicted"/>
<sequence length="211" mass="23238">MQHGVPTRFFAAAAAVVVVLAVLIAPARAADDDTQVKARAFIEGLADQAVQALTNASVPREEREKRARVLLRENFAVPTIAQWVLGRYWRVATPAEQQEYLSLFEDLIVVTYVDRFTRYSGERLRVTRSVGMGETGDVNVFSDITNPGGSPIDIGWRVRTRDGSMKVVDVSVEGVSMGQTQRSEFASIIQNNGGQVSGLLAEMRRRLQQAS</sequence>
<dbReference type="PANTHER" id="PTHR36573:SF1">
    <property type="entry name" value="INTERMEMBRANE PHOSPHOLIPID TRANSPORT SYSTEM BINDING PROTEIN MLAC"/>
    <property type="match status" value="1"/>
</dbReference>
<accession>A0A564WC26</accession>
<dbReference type="EMBL" id="UXAT02000008">
    <property type="protein sequence ID" value="VUX45841.1"/>
    <property type="molecule type" value="Genomic_DNA"/>
</dbReference>
<dbReference type="Gene3D" id="3.10.450.710">
    <property type="entry name" value="Tgt2/MlaC"/>
    <property type="match status" value="1"/>
</dbReference>
<name>A0A564WC26_9PROT</name>
<dbReference type="Proteomes" id="UP000326641">
    <property type="component" value="Unassembled WGS sequence"/>
</dbReference>
<dbReference type="InterPro" id="IPR008869">
    <property type="entry name" value="MlaC/ttg2D"/>
</dbReference>
<feature type="signal peptide" evidence="1">
    <location>
        <begin position="1"/>
        <end position="29"/>
    </location>
</feature>
<evidence type="ECO:0000256" key="1">
    <source>
        <dbReference type="SAM" id="SignalP"/>
    </source>
</evidence>
<dbReference type="InterPro" id="IPR042245">
    <property type="entry name" value="Tgt2/MlaC_sf"/>
</dbReference>